<dbReference type="InterPro" id="IPR004776">
    <property type="entry name" value="Mem_transp_PIN-like"/>
</dbReference>
<keyword evidence="6 8" id="KW-1133">Transmembrane helix</keyword>
<comment type="subcellular location">
    <subcellularLocation>
        <location evidence="1">Cell membrane</location>
        <topology evidence="1">Multi-pass membrane protein</topology>
    </subcellularLocation>
</comment>
<dbReference type="PANTHER" id="PTHR36838">
    <property type="entry name" value="AUXIN EFFLUX CARRIER FAMILY PROTEIN"/>
    <property type="match status" value="1"/>
</dbReference>
<evidence type="ECO:0000256" key="2">
    <source>
        <dbReference type="ARBA" id="ARBA00010145"/>
    </source>
</evidence>
<keyword evidence="7 8" id="KW-0472">Membrane</keyword>
<evidence type="ECO:0000313" key="9">
    <source>
        <dbReference type="EMBL" id="KGJ21265.1"/>
    </source>
</evidence>
<organism evidence="9 10">
    <name type="scientific">Paracoccus sanguinis</name>
    <dbReference type="NCBI Taxonomy" id="1545044"/>
    <lineage>
        <taxon>Bacteria</taxon>
        <taxon>Pseudomonadati</taxon>
        <taxon>Pseudomonadota</taxon>
        <taxon>Alphaproteobacteria</taxon>
        <taxon>Rhodobacterales</taxon>
        <taxon>Paracoccaceae</taxon>
        <taxon>Paracoccus</taxon>
    </lineage>
</organism>
<evidence type="ECO:0000256" key="1">
    <source>
        <dbReference type="ARBA" id="ARBA00004651"/>
    </source>
</evidence>
<feature type="transmembrane region" description="Helical" evidence="8">
    <location>
        <begin position="202"/>
        <end position="224"/>
    </location>
</feature>
<evidence type="ECO:0000256" key="7">
    <source>
        <dbReference type="ARBA" id="ARBA00023136"/>
    </source>
</evidence>
<dbReference type="Gene3D" id="1.20.1530.20">
    <property type="match status" value="1"/>
</dbReference>
<name>A0A099GEJ2_9RHOB</name>
<keyword evidence="5 8" id="KW-0812">Transmembrane</keyword>
<keyword evidence="4" id="KW-1003">Cell membrane</keyword>
<comment type="similarity">
    <text evidence="2">Belongs to the auxin efflux carrier (TC 2.A.69) family.</text>
</comment>
<dbReference type="Proteomes" id="UP000029858">
    <property type="component" value="Unassembled WGS sequence"/>
</dbReference>
<dbReference type="InterPro" id="IPR038770">
    <property type="entry name" value="Na+/solute_symporter_sf"/>
</dbReference>
<evidence type="ECO:0000256" key="3">
    <source>
        <dbReference type="ARBA" id="ARBA00022448"/>
    </source>
</evidence>
<accession>A0A099GEJ2</accession>
<evidence type="ECO:0000313" key="10">
    <source>
        <dbReference type="Proteomes" id="UP000029858"/>
    </source>
</evidence>
<keyword evidence="3" id="KW-0813">Transport</keyword>
<feature type="transmembrane region" description="Helical" evidence="8">
    <location>
        <begin position="67"/>
        <end position="87"/>
    </location>
</feature>
<dbReference type="GO" id="GO:0005886">
    <property type="term" value="C:plasma membrane"/>
    <property type="evidence" value="ECO:0007669"/>
    <property type="project" value="UniProtKB-SubCell"/>
</dbReference>
<dbReference type="RefSeq" id="WP_036710744.1">
    <property type="nucleotide sequence ID" value="NZ_JRKQ01000071.1"/>
</dbReference>
<gene>
    <name evidence="9" type="ORF">IX56_12410</name>
</gene>
<dbReference type="PANTHER" id="PTHR36838:SF4">
    <property type="entry name" value="AUXIN EFFLUX CARRIER FAMILY PROTEIN"/>
    <property type="match status" value="1"/>
</dbReference>
<comment type="caution">
    <text evidence="9">The sequence shown here is derived from an EMBL/GenBank/DDBJ whole genome shotgun (WGS) entry which is preliminary data.</text>
</comment>
<reference evidence="9 10" key="1">
    <citation type="submission" date="2014-09" db="EMBL/GenBank/DDBJ databases">
        <authorList>
            <person name="McGinnis J.M."/>
            <person name="Wolfgang W.J."/>
        </authorList>
    </citation>
    <scope>NUCLEOTIDE SEQUENCE [LARGE SCALE GENOMIC DNA]</scope>
    <source>
        <strain evidence="9 10">5503</strain>
    </source>
</reference>
<dbReference type="AlphaFoldDB" id="A0A099GEJ2"/>
<evidence type="ECO:0000256" key="6">
    <source>
        <dbReference type="ARBA" id="ARBA00022989"/>
    </source>
</evidence>
<sequence>MAVATTTAVIASLAPAGLLIALGWGLRRRGLMPEGFWGPAEWLSYYVLLPALFVHGLATADMGGVPVARIFAVLVGAVVLTAALVVAGRRLVPVDDAGFTSVFQGAVRFNNYVGVMLATGLYGAEGTALAAVANAAIVPTVNVLSVLVFARYGGARRGLGRGLGLVLRQVATNPLVLACAVGGALQATGLGLPPGIDGTLRALGQAALPMGLMCVGAALQLGTLSRDLGPTLAASAVKFVLLPAITVAACLAAGLGGPAALVAVLFHSLPTASSSYILSRQLGGDARLMASIIALQTLLAGLAIPLSAALAAAVLPV</sequence>
<dbReference type="EMBL" id="JRKQ01000071">
    <property type="protein sequence ID" value="KGJ21265.1"/>
    <property type="molecule type" value="Genomic_DNA"/>
</dbReference>
<reference evidence="9 10" key="2">
    <citation type="submission" date="2014-10" db="EMBL/GenBank/DDBJ databases">
        <title>Paracoccus sanguinis sp. nov., isolated from clinical specimens of New York State patients.</title>
        <authorList>
            <person name="Mingle L.A."/>
            <person name="Cole J.A."/>
            <person name="Lapierre P."/>
            <person name="Musser K.A."/>
        </authorList>
    </citation>
    <scope>NUCLEOTIDE SEQUENCE [LARGE SCALE GENOMIC DNA]</scope>
    <source>
        <strain evidence="9 10">5503</strain>
    </source>
</reference>
<protein>
    <submittedName>
        <fullName evidence="9">Transporter</fullName>
    </submittedName>
</protein>
<dbReference type="GO" id="GO:0055085">
    <property type="term" value="P:transmembrane transport"/>
    <property type="evidence" value="ECO:0007669"/>
    <property type="project" value="InterPro"/>
</dbReference>
<feature type="transmembrane region" description="Helical" evidence="8">
    <location>
        <begin position="290"/>
        <end position="315"/>
    </location>
</feature>
<feature type="transmembrane region" description="Helical" evidence="8">
    <location>
        <begin position="128"/>
        <end position="150"/>
    </location>
</feature>
<feature type="transmembrane region" description="Helical" evidence="8">
    <location>
        <begin position="170"/>
        <end position="190"/>
    </location>
</feature>
<dbReference type="Pfam" id="PF03547">
    <property type="entry name" value="Mem_trans"/>
    <property type="match status" value="1"/>
</dbReference>
<evidence type="ECO:0000256" key="8">
    <source>
        <dbReference type="SAM" id="Phobius"/>
    </source>
</evidence>
<evidence type="ECO:0000256" key="4">
    <source>
        <dbReference type="ARBA" id="ARBA00022475"/>
    </source>
</evidence>
<proteinExistence type="inferred from homology"/>
<feature type="transmembrane region" description="Helical" evidence="8">
    <location>
        <begin position="42"/>
        <end position="60"/>
    </location>
</feature>
<evidence type="ECO:0000256" key="5">
    <source>
        <dbReference type="ARBA" id="ARBA00022692"/>
    </source>
</evidence>